<dbReference type="KEGG" id="mbac:BN1209_1560"/>
<dbReference type="PANTHER" id="PTHR40072">
    <property type="entry name" value="MOLYBDOPTERIN-GUANINE DINUCLEOTIDE BIOSYNTHESIS ADAPTER PROTEIN-RELATED"/>
    <property type="match status" value="1"/>
</dbReference>
<proteinExistence type="predicted"/>
<dbReference type="InterPro" id="IPR004435">
    <property type="entry name" value="MobB_dom"/>
</dbReference>
<dbReference type="Proteomes" id="UP000056322">
    <property type="component" value="Chromosome 1"/>
</dbReference>
<dbReference type="GO" id="GO:0006777">
    <property type="term" value="P:Mo-molybdopterin cofactor biosynthetic process"/>
    <property type="evidence" value="ECO:0007669"/>
    <property type="project" value="InterPro"/>
</dbReference>
<name>A0A0B7IWJ7_9PROT</name>
<evidence type="ECO:0000313" key="2">
    <source>
        <dbReference type="EMBL" id="CEN56596.1"/>
    </source>
</evidence>
<dbReference type="STRING" id="1581680.BN1209_1560"/>
<dbReference type="Pfam" id="PF03205">
    <property type="entry name" value="MobB"/>
    <property type="match status" value="1"/>
</dbReference>
<feature type="domain" description="Molybdopterin-guanine dinucleotide biosynthesis protein B (MobB)" evidence="1">
    <location>
        <begin position="12"/>
        <end position="151"/>
    </location>
</feature>
<gene>
    <name evidence="2" type="primary">mobB</name>
    <name evidence="2" type="ORF">BN1209_1560</name>
</gene>
<evidence type="ECO:0000259" key="1">
    <source>
        <dbReference type="Pfam" id="PF03205"/>
    </source>
</evidence>
<dbReference type="HOGENOM" id="CLU_068199_2_1_4"/>
<sequence length="179" mass="19547">MNNHKNTNHIPVLGFCAHSSGIGKTTLLTQLIPALIQQGLRISVVKHAHHEFDIDHAGKDSFKLRQAGAVQMMVASRQRWALMTELVRTPHAENDPNLAHLLAQMDGNLTDLVLAEGFKHEAIPKIEVHRSALGTPLLGSEDANIIAIATDTPLPIATPQIDLNDINAIAAFITTWLKK</sequence>
<dbReference type="SUPFAM" id="SSF52540">
    <property type="entry name" value="P-loop containing nucleoside triphosphate hydrolases"/>
    <property type="match status" value="1"/>
</dbReference>
<dbReference type="FunFam" id="3.40.50.300:FF:000920">
    <property type="entry name" value="Molybdopterin-guanine dinucleotide biosynthesis protein B"/>
    <property type="match status" value="1"/>
</dbReference>
<dbReference type="EMBL" id="LN794158">
    <property type="protein sequence ID" value="CEN56596.1"/>
    <property type="molecule type" value="Genomic_DNA"/>
</dbReference>
<dbReference type="InterPro" id="IPR052539">
    <property type="entry name" value="MGD_biosynthesis_adapter"/>
</dbReference>
<dbReference type="GO" id="GO:0005525">
    <property type="term" value="F:GTP binding"/>
    <property type="evidence" value="ECO:0007669"/>
    <property type="project" value="InterPro"/>
</dbReference>
<dbReference type="CDD" id="cd03116">
    <property type="entry name" value="MobB"/>
    <property type="match status" value="1"/>
</dbReference>
<accession>A0A0B7IWJ7</accession>
<dbReference type="RefSeq" id="WP_171816520.1">
    <property type="nucleotide sequence ID" value="NZ_LN794158.1"/>
</dbReference>
<dbReference type="AlphaFoldDB" id="A0A0B7IWJ7"/>
<keyword evidence="3" id="KW-1185">Reference proteome</keyword>
<evidence type="ECO:0000313" key="3">
    <source>
        <dbReference type="Proteomes" id="UP000056322"/>
    </source>
</evidence>
<dbReference type="PANTHER" id="PTHR40072:SF1">
    <property type="entry name" value="MOLYBDOPTERIN-GUANINE DINUCLEOTIDE BIOSYNTHESIS ADAPTER PROTEIN"/>
    <property type="match status" value="1"/>
</dbReference>
<dbReference type="NCBIfam" id="TIGR00176">
    <property type="entry name" value="mobB"/>
    <property type="match status" value="1"/>
</dbReference>
<protein>
    <submittedName>
        <fullName evidence="2">Molybdopterin-guanine dinucleotide biosynthesis protein B</fullName>
    </submittedName>
</protein>
<organism evidence="2 3">
    <name type="scientific">Candidatus Methylopumilus turicensis</name>
    <dbReference type="NCBI Taxonomy" id="1581680"/>
    <lineage>
        <taxon>Bacteria</taxon>
        <taxon>Pseudomonadati</taxon>
        <taxon>Pseudomonadota</taxon>
        <taxon>Betaproteobacteria</taxon>
        <taxon>Nitrosomonadales</taxon>
        <taxon>Methylophilaceae</taxon>
        <taxon>Candidatus Methylopumilus</taxon>
    </lineage>
</organism>
<reference evidence="3" key="1">
    <citation type="submission" date="2014-12" db="EMBL/GenBank/DDBJ databases">
        <authorList>
            <person name="Salcher M.M."/>
        </authorList>
    </citation>
    <scope>NUCLEOTIDE SEQUENCE [LARGE SCALE GENOMIC DNA]</scope>
    <source>
        <strain evidence="3">MMS-10A-171</strain>
    </source>
</reference>
<dbReference type="Gene3D" id="3.40.50.300">
    <property type="entry name" value="P-loop containing nucleotide triphosphate hydrolases"/>
    <property type="match status" value="1"/>
</dbReference>
<dbReference type="InterPro" id="IPR027417">
    <property type="entry name" value="P-loop_NTPase"/>
</dbReference>